<protein>
    <recommendedName>
        <fullName evidence="2">Shisa N-terminal domain-containing protein</fullName>
    </recommendedName>
</protein>
<accession>R7VDD2</accession>
<evidence type="ECO:0000313" key="5">
    <source>
        <dbReference type="Proteomes" id="UP000014760"/>
    </source>
</evidence>
<evidence type="ECO:0000256" key="1">
    <source>
        <dbReference type="SAM" id="Phobius"/>
    </source>
</evidence>
<proteinExistence type="predicted"/>
<feature type="domain" description="Shisa N-terminal" evidence="2">
    <location>
        <begin position="50"/>
        <end position="93"/>
    </location>
</feature>
<sequence>MWVSFNRGVDGRSRWRQDVYFHEGRQRVAYNNNIIRRLLPDCFHVVTHKHEYCPGYVDEHGIWNNGFYCPKWGGPDDDYCCKVGFTSYCCAETVATTAASPPPEIATYSIPLFIGVATGAFVLLAFSLITCFLCPCCPAYRKRTPAPSKKDEEVVRGATSIHLPGTPDSTLPRAPPTHRQSALASCPYPHLHRSQSSLSNTCTGTTSSDVQLHCGCHAQWSPTATITRSCGGGQHHQPATQGSTGIPELDQLMLTLYENPATTWQQPDMEQSIEGNLPVDDPPPYTEQSPAEPVKIHLEPCDPPAIKKRPLDSMSPRLCLESFRPLHQRKNNPSPLPPALLNYQDHLENQRRDSGVLVDDLEPQSEPFLPVPMPLATSHDHVLASIREGRRSPYDNADFESTFMKS</sequence>
<evidence type="ECO:0000259" key="2">
    <source>
        <dbReference type="Pfam" id="PF13908"/>
    </source>
</evidence>
<organism evidence="3">
    <name type="scientific">Capitella teleta</name>
    <name type="common">Polychaete worm</name>
    <dbReference type="NCBI Taxonomy" id="283909"/>
    <lineage>
        <taxon>Eukaryota</taxon>
        <taxon>Metazoa</taxon>
        <taxon>Spiralia</taxon>
        <taxon>Lophotrochozoa</taxon>
        <taxon>Annelida</taxon>
        <taxon>Polychaeta</taxon>
        <taxon>Sedentaria</taxon>
        <taxon>Scolecida</taxon>
        <taxon>Capitellidae</taxon>
        <taxon>Capitella</taxon>
    </lineage>
</organism>
<dbReference type="HOGENOM" id="CLU_678334_0_0_1"/>
<name>R7VDD2_CAPTE</name>
<dbReference type="EMBL" id="AMQN01017228">
    <property type="status" value="NOT_ANNOTATED_CDS"/>
    <property type="molecule type" value="Genomic_DNA"/>
</dbReference>
<dbReference type="EMBL" id="KB292877">
    <property type="protein sequence ID" value="ELU16848.1"/>
    <property type="molecule type" value="Genomic_DNA"/>
</dbReference>
<reference evidence="5" key="1">
    <citation type="submission" date="2012-12" db="EMBL/GenBank/DDBJ databases">
        <authorList>
            <person name="Hellsten U."/>
            <person name="Grimwood J."/>
            <person name="Chapman J.A."/>
            <person name="Shapiro H."/>
            <person name="Aerts A."/>
            <person name="Otillar R.P."/>
            <person name="Terry A.Y."/>
            <person name="Boore J.L."/>
            <person name="Simakov O."/>
            <person name="Marletaz F."/>
            <person name="Cho S.-J."/>
            <person name="Edsinger-Gonzales E."/>
            <person name="Havlak P."/>
            <person name="Kuo D.-H."/>
            <person name="Larsson T."/>
            <person name="Lv J."/>
            <person name="Arendt D."/>
            <person name="Savage R."/>
            <person name="Osoegawa K."/>
            <person name="de Jong P."/>
            <person name="Lindberg D.R."/>
            <person name="Seaver E.C."/>
            <person name="Weisblat D.A."/>
            <person name="Putnam N.H."/>
            <person name="Grigoriev I.V."/>
            <person name="Rokhsar D.S."/>
        </authorList>
    </citation>
    <scope>NUCLEOTIDE SEQUENCE</scope>
    <source>
        <strain evidence="5">I ESC-2004</strain>
    </source>
</reference>
<gene>
    <name evidence="3" type="ORF">CAPTEDRAFT_218761</name>
</gene>
<dbReference type="Proteomes" id="UP000014760">
    <property type="component" value="Unassembled WGS sequence"/>
</dbReference>
<reference evidence="3 5" key="2">
    <citation type="journal article" date="2013" name="Nature">
        <title>Insights into bilaterian evolution from three spiralian genomes.</title>
        <authorList>
            <person name="Simakov O."/>
            <person name="Marletaz F."/>
            <person name="Cho S.J."/>
            <person name="Edsinger-Gonzales E."/>
            <person name="Havlak P."/>
            <person name="Hellsten U."/>
            <person name="Kuo D.H."/>
            <person name="Larsson T."/>
            <person name="Lv J."/>
            <person name="Arendt D."/>
            <person name="Savage R."/>
            <person name="Osoegawa K."/>
            <person name="de Jong P."/>
            <person name="Grimwood J."/>
            <person name="Chapman J.A."/>
            <person name="Shapiro H."/>
            <person name="Aerts A."/>
            <person name="Otillar R.P."/>
            <person name="Terry A.Y."/>
            <person name="Boore J.L."/>
            <person name="Grigoriev I.V."/>
            <person name="Lindberg D.R."/>
            <person name="Seaver E.C."/>
            <person name="Weisblat D.A."/>
            <person name="Putnam N.H."/>
            <person name="Rokhsar D.S."/>
        </authorList>
    </citation>
    <scope>NUCLEOTIDE SEQUENCE</scope>
    <source>
        <strain evidence="3 5">I ESC-2004</strain>
    </source>
</reference>
<dbReference type="OrthoDB" id="10010453at2759"/>
<reference evidence="4" key="3">
    <citation type="submission" date="2015-06" db="UniProtKB">
        <authorList>
            <consortium name="EnsemblMetazoa"/>
        </authorList>
    </citation>
    <scope>IDENTIFICATION</scope>
</reference>
<dbReference type="AlphaFoldDB" id="R7VDD2"/>
<dbReference type="InterPro" id="IPR053891">
    <property type="entry name" value="Shisa_N"/>
</dbReference>
<keyword evidence="5" id="KW-1185">Reference proteome</keyword>
<evidence type="ECO:0000313" key="3">
    <source>
        <dbReference type="EMBL" id="ELU16848.1"/>
    </source>
</evidence>
<keyword evidence="1" id="KW-0472">Membrane</keyword>
<keyword evidence="1" id="KW-1133">Transmembrane helix</keyword>
<dbReference type="Pfam" id="PF13908">
    <property type="entry name" value="Shisa_N"/>
    <property type="match status" value="1"/>
</dbReference>
<evidence type="ECO:0000313" key="4">
    <source>
        <dbReference type="EnsemblMetazoa" id="CapteP218761"/>
    </source>
</evidence>
<dbReference type="EnsemblMetazoa" id="CapteT218761">
    <property type="protein sequence ID" value="CapteP218761"/>
    <property type="gene ID" value="CapteG218761"/>
</dbReference>
<keyword evidence="1" id="KW-0812">Transmembrane</keyword>
<feature type="transmembrane region" description="Helical" evidence="1">
    <location>
        <begin position="110"/>
        <end position="134"/>
    </location>
</feature>
<dbReference type="STRING" id="283909.R7VDD2"/>